<evidence type="ECO:0008006" key="5">
    <source>
        <dbReference type="Google" id="ProtNLM"/>
    </source>
</evidence>
<evidence type="ECO:0000256" key="1">
    <source>
        <dbReference type="ARBA" id="ARBA00006987"/>
    </source>
</evidence>
<feature type="chain" id="PRO_5038100230" description="Tripartite tricarboxylate transporter substrate binding protein" evidence="2">
    <location>
        <begin position="30"/>
        <end position="326"/>
    </location>
</feature>
<dbReference type="InterPro" id="IPR042100">
    <property type="entry name" value="Bug_dom1"/>
</dbReference>
<dbReference type="Proteomes" id="UP000672934">
    <property type="component" value="Unassembled WGS sequence"/>
</dbReference>
<sequence>MQSMNRRRLAIAGVSILATLALCAAPARAEYPEKPIRLVVSFPPGSGTDTNARYVARKLEEKLGKPVVVENRPGGNSFIAAQAVVSAEPDGYTLLLASNSPVATNVAMFRKLPYDPVHDLAPIARLGVGAMALVVPASSSYRDVAGLVDAARRNPGKLNYGGGSASYQIATELFLTRAGVKANHVPYKGAAPALTDVAAGQIDFAFADYGATLPLLQAGKLRILAVTGDKRLASRPDTPTLQESGFPGYFMVNWTAAFAPARTPRPVLHKLEQAIVEIYSTRESAEFLARTNWDVFVSGADELRRFQLADIRRWSDAAEQAGIPKQ</sequence>
<dbReference type="AlphaFoldDB" id="A0A916J1X1"/>
<proteinExistence type="inferred from homology"/>
<dbReference type="InterPro" id="IPR005064">
    <property type="entry name" value="BUG"/>
</dbReference>
<dbReference type="EMBL" id="CAJPUY010000038">
    <property type="protein sequence ID" value="CAG2157801.1"/>
    <property type="molecule type" value="Genomic_DNA"/>
</dbReference>
<dbReference type="SUPFAM" id="SSF53850">
    <property type="entry name" value="Periplasmic binding protein-like II"/>
    <property type="match status" value="1"/>
</dbReference>
<dbReference type="Gene3D" id="3.40.190.10">
    <property type="entry name" value="Periplasmic binding protein-like II"/>
    <property type="match status" value="1"/>
</dbReference>
<comment type="similarity">
    <text evidence="1">Belongs to the UPF0065 (bug) family.</text>
</comment>
<reference evidence="3" key="1">
    <citation type="submission" date="2021-03" db="EMBL/GenBank/DDBJ databases">
        <authorList>
            <person name="Peeters C."/>
        </authorList>
    </citation>
    <scope>NUCLEOTIDE SEQUENCE</scope>
    <source>
        <strain evidence="3">LMG 31506</strain>
    </source>
</reference>
<comment type="caution">
    <text evidence="3">The sequence shown here is derived from an EMBL/GenBank/DDBJ whole genome shotgun (WGS) entry which is preliminary data.</text>
</comment>
<dbReference type="Gene3D" id="3.40.190.150">
    <property type="entry name" value="Bordetella uptake gene, domain 1"/>
    <property type="match status" value="1"/>
</dbReference>
<feature type="signal peptide" evidence="2">
    <location>
        <begin position="1"/>
        <end position="29"/>
    </location>
</feature>
<evidence type="ECO:0000313" key="4">
    <source>
        <dbReference type="Proteomes" id="UP000672934"/>
    </source>
</evidence>
<accession>A0A916J1X1</accession>
<evidence type="ECO:0000313" key="3">
    <source>
        <dbReference type="EMBL" id="CAG2157801.1"/>
    </source>
</evidence>
<dbReference type="PIRSF" id="PIRSF017082">
    <property type="entry name" value="YflP"/>
    <property type="match status" value="1"/>
</dbReference>
<dbReference type="CDD" id="cd07012">
    <property type="entry name" value="PBP2_Bug_TTT"/>
    <property type="match status" value="1"/>
</dbReference>
<dbReference type="Pfam" id="PF03401">
    <property type="entry name" value="TctC"/>
    <property type="match status" value="1"/>
</dbReference>
<organism evidence="3 4">
    <name type="scientific">Cupriavidus yeoncheonensis</name>
    <dbReference type="NCBI Taxonomy" id="1462994"/>
    <lineage>
        <taxon>Bacteria</taxon>
        <taxon>Pseudomonadati</taxon>
        <taxon>Pseudomonadota</taxon>
        <taxon>Betaproteobacteria</taxon>
        <taxon>Burkholderiales</taxon>
        <taxon>Burkholderiaceae</taxon>
        <taxon>Cupriavidus</taxon>
    </lineage>
</organism>
<keyword evidence="2" id="KW-0732">Signal</keyword>
<dbReference type="PANTHER" id="PTHR42928:SF5">
    <property type="entry name" value="BLR1237 PROTEIN"/>
    <property type="match status" value="1"/>
</dbReference>
<dbReference type="PANTHER" id="PTHR42928">
    <property type="entry name" value="TRICARBOXYLATE-BINDING PROTEIN"/>
    <property type="match status" value="1"/>
</dbReference>
<evidence type="ECO:0000256" key="2">
    <source>
        <dbReference type="SAM" id="SignalP"/>
    </source>
</evidence>
<gene>
    <name evidence="3" type="ORF">LMG31506_06127</name>
</gene>
<protein>
    <recommendedName>
        <fullName evidence="5">Tripartite tricarboxylate transporter substrate binding protein</fullName>
    </recommendedName>
</protein>
<keyword evidence="4" id="KW-1185">Reference proteome</keyword>
<name>A0A916J1X1_9BURK</name>